<sequence length="630" mass="69457">MKQCDRSLSSFATSLSSSFVASESDPEDSLWNDFTFDFSFLTSEDHKICPNDATTVPKAKESGHSVFGVTSIITPVAKSAVIANDNSGYNGVEGRFSCGKDESVCSGKFLVRKDSNYSPLFSKVSAIDKKNLCSANGSVLSEKSLIQDDIEGDSSCWRRTRSHNTAALGVKSLNFRRFSDDQNCLYGLNPLAPQYILSNGKKNLDKNGRVFEENCSFSEAGIEQGSNQNTRRSVLIHDVDESLGLVSQDSLSNTMSLLDISNEFQKSTKLDPLAPVFVPACAKLSTVVREKHSAADHMITMETNVGSTSGLRSSDDKVETHSSEADRSLRHRYSKNIRECGTYPFNPQLRSQVQISENTKLDSSSNKSRGRKKLNPLAPHFSLADNKQKVYGCEENQAANDLPPMVNSSVLVSPVGYRNHKELHAGLARSSVSSSLSDVRALSDFGDRHGCSTSSPSPKVDVKKLLTTIHGLSELLTHVHSSETSDSPNEQYLDLINCTVQNLNSYINNKVPEHTGNHSSAVHSSCDLYSLPNMRKQSIRDHQPPKVKITSANVDVKRKEKYSMVSGDMVPDSHFQFGVNKENGFGKVIGIHHQTEEQINPGLFYKSLWHKAKADRSLMEYETFLSKARS</sequence>
<dbReference type="AlphaFoldDB" id="A0A8T1Z1C9"/>
<proteinExistence type="predicted"/>
<evidence type="ECO:0000256" key="1">
    <source>
        <dbReference type="SAM" id="MobiDB-lite"/>
    </source>
</evidence>
<feature type="compositionally biased region" description="Polar residues" evidence="1">
    <location>
        <begin position="348"/>
        <end position="367"/>
    </location>
</feature>
<organism evidence="2 3">
    <name type="scientific">Arabidopsis thaliana x Arabidopsis arenosa</name>
    <dbReference type="NCBI Taxonomy" id="1240361"/>
    <lineage>
        <taxon>Eukaryota</taxon>
        <taxon>Viridiplantae</taxon>
        <taxon>Streptophyta</taxon>
        <taxon>Embryophyta</taxon>
        <taxon>Tracheophyta</taxon>
        <taxon>Spermatophyta</taxon>
        <taxon>Magnoliopsida</taxon>
        <taxon>eudicotyledons</taxon>
        <taxon>Gunneridae</taxon>
        <taxon>Pentapetalae</taxon>
        <taxon>rosids</taxon>
        <taxon>malvids</taxon>
        <taxon>Brassicales</taxon>
        <taxon>Brassicaceae</taxon>
        <taxon>Camelineae</taxon>
        <taxon>Arabidopsis</taxon>
    </lineage>
</organism>
<gene>
    <name evidence="2" type="ORF">ISN45_Aa06g032420</name>
</gene>
<dbReference type="PANTHER" id="PTHR34361:SF6">
    <property type="entry name" value="POX DOMAIN-CONTAINING PROTEIN"/>
    <property type="match status" value="1"/>
</dbReference>
<dbReference type="Proteomes" id="UP000694240">
    <property type="component" value="Chromosome 11"/>
</dbReference>
<reference evidence="2 3" key="1">
    <citation type="submission" date="2020-12" db="EMBL/GenBank/DDBJ databases">
        <title>Concerted genomic and epigenomic changes stabilize Arabidopsis allopolyploids.</title>
        <authorList>
            <person name="Chen Z."/>
        </authorList>
    </citation>
    <scope>NUCLEOTIDE SEQUENCE [LARGE SCALE GENOMIC DNA]</scope>
    <source>
        <strain evidence="2">Allo738</strain>
        <tissue evidence="2">Leaf</tissue>
    </source>
</reference>
<evidence type="ECO:0000313" key="3">
    <source>
        <dbReference type="Proteomes" id="UP000694240"/>
    </source>
</evidence>
<protein>
    <submittedName>
        <fullName evidence="2">Uncharacterized protein</fullName>
    </submittedName>
</protein>
<name>A0A8T1Z1C9_9BRAS</name>
<keyword evidence="3" id="KW-1185">Reference proteome</keyword>
<dbReference type="PANTHER" id="PTHR34361">
    <property type="entry name" value="OS08G0157800 PROTEIN"/>
    <property type="match status" value="1"/>
</dbReference>
<feature type="compositionally biased region" description="Basic and acidic residues" evidence="1">
    <location>
        <begin position="313"/>
        <end position="328"/>
    </location>
</feature>
<comment type="caution">
    <text evidence="2">The sequence shown here is derived from an EMBL/GenBank/DDBJ whole genome shotgun (WGS) entry which is preliminary data.</text>
</comment>
<evidence type="ECO:0000313" key="2">
    <source>
        <dbReference type="EMBL" id="KAG7552645.1"/>
    </source>
</evidence>
<dbReference type="EMBL" id="JAEFBK010000011">
    <property type="protein sequence ID" value="KAG7552645.1"/>
    <property type="molecule type" value="Genomic_DNA"/>
</dbReference>
<feature type="region of interest" description="Disordered" evidence="1">
    <location>
        <begin position="348"/>
        <end position="376"/>
    </location>
</feature>
<feature type="region of interest" description="Disordered" evidence="1">
    <location>
        <begin position="305"/>
        <end position="329"/>
    </location>
</feature>
<accession>A0A8T1Z1C9</accession>